<dbReference type="OrthoDB" id="1748698at2759"/>
<protein>
    <recommendedName>
        <fullName evidence="6">S-protein homolog</fullName>
    </recommendedName>
</protein>
<evidence type="ECO:0000313" key="7">
    <source>
        <dbReference type="EMBL" id="KAJ8440684.1"/>
    </source>
</evidence>
<evidence type="ECO:0000256" key="2">
    <source>
        <dbReference type="ARBA" id="ARBA00005581"/>
    </source>
</evidence>
<evidence type="ECO:0000256" key="3">
    <source>
        <dbReference type="ARBA" id="ARBA00022471"/>
    </source>
</evidence>
<proteinExistence type="inferred from homology"/>
<evidence type="ECO:0000256" key="4">
    <source>
        <dbReference type="ARBA" id="ARBA00022525"/>
    </source>
</evidence>
<reference evidence="8" key="1">
    <citation type="submission" date="2022-04" db="EMBL/GenBank/DDBJ databases">
        <title>Carnegiea gigantea Genome sequencing and assembly v2.</title>
        <authorList>
            <person name="Copetti D."/>
            <person name="Sanderson M.J."/>
            <person name="Burquez A."/>
            <person name="Wojciechowski M.F."/>
        </authorList>
    </citation>
    <scope>NUCLEOTIDE SEQUENCE</scope>
    <source>
        <strain evidence="8">SGP5-SGP5p</strain>
        <tissue evidence="8">Aerial part</tissue>
    </source>
</reference>
<dbReference type="GO" id="GO:0005576">
    <property type="term" value="C:extracellular region"/>
    <property type="evidence" value="ECO:0007669"/>
    <property type="project" value="UniProtKB-SubCell"/>
</dbReference>
<keyword evidence="3 6" id="KW-0713">Self-incompatibility</keyword>
<comment type="caution">
    <text evidence="8">The sequence shown here is derived from an EMBL/GenBank/DDBJ whole genome shotgun (WGS) entry which is preliminary data.</text>
</comment>
<keyword evidence="9" id="KW-1185">Reference proteome</keyword>
<evidence type="ECO:0000313" key="9">
    <source>
        <dbReference type="Proteomes" id="UP001153076"/>
    </source>
</evidence>
<dbReference type="Pfam" id="PF05938">
    <property type="entry name" value="Self-incomp_S1"/>
    <property type="match status" value="1"/>
</dbReference>
<evidence type="ECO:0000256" key="6">
    <source>
        <dbReference type="RuleBase" id="RU367044"/>
    </source>
</evidence>
<keyword evidence="4 6" id="KW-0964">Secreted</keyword>
<comment type="subcellular location">
    <subcellularLocation>
        <location evidence="1 6">Secreted</location>
    </subcellularLocation>
</comment>
<dbReference type="EMBL" id="JAKOGI010000185">
    <property type="protein sequence ID" value="KAJ8440684.1"/>
    <property type="molecule type" value="Genomic_DNA"/>
</dbReference>
<gene>
    <name evidence="8" type="ORF">Cgig2_005116</name>
    <name evidence="7" type="ORF">Cgig2_005415</name>
</gene>
<dbReference type="AlphaFoldDB" id="A0A9Q1KG20"/>
<comment type="similarity">
    <text evidence="2 6">Belongs to the plant self-incompatibility (S1) protein family.</text>
</comment>
<dbReference type="Proteomes" id="UP001153076">
    <property type="component" value="Unassembled WGS sequence"/>
</dbReference>
<sequence>MLITIMLANVHESEAFSLFGKTVHVKITNRLSQKKRLLVHCKSKNDDLGEHWLRTGESYEFKFGESFMWTSLFFCGYTFDGQKHLEDAYDATQNDCREHCCFNSIAIMFYLKENLRIRPSPLAAVIGPNHPTSPPPPPPPSPVPTSAMCYAVVFLS</sequence>
<dbReference type="InterPro" id="IPR010264">
    <property type="entry name" value="Self-incomp_S1"/>
</dbReference>
<dbReference type="EMBL" id="JAKOGI010000144">
    <property type="protein sequence ID" value="KAJ8442176.1"/>
    <property type="molecule type" value="Genomic_DNA"/>
</dbReference>
<evidence type="ECO:0000313" key="8">
    <source>
        <dbReference type="EMBL" id="KAJ8442176.1"/>
    </source>
</evidence>
<keyword evidence="5" id="KW-0732">Signal</keyword>
<dbReference type="PANTHER" id="PTHR31232">
    <property type="match status" value="1"/>
</dbReference>
<organism evidence="8 9">
    <name type="scientific">Carnegiea gigantea</name>
    <dbReference type="NCBI Taxonomy" id="171969"/>
    <lineage>
        <taxon>Eukaryota</taxon>
        <taxon>Viridiplantae</taxon>
        <taxon>Streptophyta</taxon>
        <taxon>Embryophyta</taxon>
        <taxon>Tracheophyta</taxon>
        <taxon>Spermatophyta</taxon>
        <taxon>Magnoliopsida</taxon>
        <taxon>eudicotyledons</taxon>
        <taxon>Gunneridae</taxon>
        <taxon>Pentapetalae</taxon>
        <taxon>Caryophyllales</taxon>
        <taxon>Cactineae</taxon>
        <taxon>Cactaceae</taxon>
        <taxon>Cactoideae</taxon>
        <taxon>Echinocereeae</taxon>
        <taxon>Carnegiea</taxon>
    </lineage>
</organism>
<evidence type="ECO:0000256" key="1">
    <source>
        <dbReference type="ARBA" id="ARBA00004613"/>
    </source>
</evidence>
<evidence type="ECO:0000256" key="5">
    <source>
        <dbReference type="ARBA" id="ARBA00022729"/>
    </source>
</evidence>
<accession>A0A9Q1KG20</accession>
<dbReference type="GO" id="GO:0060320">
    <property type="term" value="P:rejection of self pollen"/>
    <property type="evidence" value="ECO:0007669"/>
    <property type="project" value="UniProtKB-KW"/>
</dbReference>
<name>A0A9Q1KG20_9CARY</name>
<dbReference type="PANTHER" id="PTHR31232:SF18">
    <property type="entry name" value="S-PROTEIN HOMOLOG"/>
    <property type="match status" value="1"/>
</dbReference>